<feature type="region of interest" description="Disordered" evidence="4">
    <location>
        <begin position="1"/>
        <end position="23"/>
    </location>
</feature>
<dbReference type="Pfam" id="PF01638">
    <property type="entry name" value="HxlR"/>
    <property type="match status" value="1"/>
</dbReference>
<keyword evidence="3" id="KW-0804">Transcription</keyword>
<accession>A0ABW3TLT7</accession>
<keyword evidence="7" id="KW-1185">Reference proteome</keyword>
<dbReference type="SUPFAM" id="SSF46785">
    <property type="entry name" value="Winged helix' DNA-binding domain"/>
    <property type="match status" value="1"/>
</dbReference>
<dbReference type="InterPro" id="IPR036388">
    <property type="entry name" value="WH-like_DNA-bd_sf"/>
</dbReference>
<evidence type="ECO:0000313" key="7">
    <source>
        <dbReference type="Proteomes" id="UP001597181"/>
    </source>
</evidence>
<evidence type="ECO:0000259" key="5">
    <source>
        <dbReference type="PROSITE" id="PS51118"/>
    </source>
</evidence>
<dbReference type="InterPro" id="IPR002577">
    <property type="entry name" value="HTH_HxlR"/>
</dbReference>
<dbReference type="Gene3D" id="1.10.10.10">
    <property type="entry name" value="Winged helix-like DNA-binding domain superfamily/Winged helix DNA-binding domain"/>
    <property type="match status" value="1"/>
</dbReference>
<dbReference type="Proteomes" id="UP001597181">
    <property type="component" value="Unassembled WGS sequence"/>
</dbReference>
<dbReference type="EMBL" id="JBHTLY010000001">
    <property type="protein sequence ID" value="MFD1200352.1"/>
    <property type="molecule type" value="Genomic_DNA"/>
</dbReference>
<keyword evidence="1" id="KW-0805">Transcription regulation</keyword>
<protein>
    <submittedName>
        <fullName evidence="6">Winged helix-turn-helix transcriptional regulator</fullName>
    </submittedName>
</protein>
<evidence type="ECO:0000256" key="1">
    <source>
        <dbReference type="ARBA" id="ARBA00023015"/>
    </source>
</evidence>
<reference evidence="7" key="1">
    <citation type="journal article" date="2019" name="Int. J. Syst. Evol. Microbiol.">
        <title>The Global Catalogue of Microorganisms (GCM) 10K type strain sequencing project: providing services to taxonomists for standard genome sequencing and annotation.</title>
        <authorList>
            <consortium name="The Broad Institute Genomics Platform"/>
            <consortium name="The Broad Institute Genome Sequencing Center for Infectious Disease"/>
            <person name="Wu L."/>
            <person name="Ma J."/>
        </authorList>
    </citation>
    <scope>NUCLEOTIDE SEQUENCE [LARGE SCALE GENOMIC DNA]</scope>
    <source>
        <strain evidence="7">CCUG 50213</strain>
    </source>
</reference>
<keyword evidence="2" id="KW-0238">DNA-binding</keyword>
<evidence type="ECO:0000256" key="3">
    <source>
        <dbReference type="ARBA" id="ARBA00023163"/>
    </source>
</evidence>
<organism evidence="6 7">
    <name type="scientific">Leucobacter albus</name>
    <dbReference type="NCBI Taxonomy" id="272210"/>
    <lineage>
        <taxon>Bacteria</taxon>
        <taxon>Bacillati</taxon>
        <taxon>Actinomycetota</taxon>
        <taxon>Actinomycetes</taxon>
        <taxon>Micrococcales</taxon>
        <taxon>Microbacteriaceae</taxon>
        <taxon>Leucobacter</taxon>
    </lineage>
</organism>
<feature type="domain" description="HTH hxlR-type" evidence="5">
    <location>
        <begin position="50"/>
        <end position="156"/>
    </location>
</feature>
<proteinExistence type="predicted"/>
<dbReference type="InterPro" id="IPR036390">
    <property type="entry name" value="WH_DNA-bd_sf"/>
</dbReference>
<comment type="caution">
    <text evidence="6">The sequence shown here is derived from an EMBL/GenBank/DDBJ whole genome shotgun (WGS) entry which is preliminary data.</text>
</comment>
<evidence type="ECO:0000256" key="4">
    <source>
        <dbReference type="SAM" id="MobiDB-lite"/>
    </source>
</evidence>
<name>A0ABW3TLT7_9MICO</name>
<dbReference type="PANTHER" id="PTHR33204:SF39">
    <property type="entry name" value="TRANSCRIPTIONAL REGULATORY PROTEIN"/>
    <property type="match status" value="1"/>
</dbReference>
<dbReference type="PROSITE" id="PS51118">
    <property type="entry name" value="HTH_HXLR"/>
    <property type="match status" value="1"/>
</dbReference>
<evidence type="ECO:0000313" key="6">
    <source>
        <dbReference type="EMBL" id="MFD1200352.1"/>
    </source>
</evidence>
<gene>
    <name evidence="6" type="ORF">ACFQ3U_00390</name>
</gene>
<sequence>MRSEIVGTTGVAEVPRGVDPGARQGPTFATSAPVALPHSGESEPSMQHICDVDDQQAEVFRSILARVGDKWSMMLIGMLQRGPYRFTELKRMTPGISARMLTFTLRQLERDGLVERTVYAEIPPRVEYRATKLGSTLVGPVMAIAEWAATHQAEIVAYRDRYDLEQGEARPVR</sequence>
<evidence type="ECO:0000256" key="2">
    <source>
        <dbReference type="ARBA" id="ARBA00023125"/>
    </source>
</evidence>
<dbReference type="RefSeq" id="WP_343958466.1">
    <property type="nucleotide sequence ID" value="NZ_BAAAKZ010000003.1"/>
</dbReference>
<dbReference type="PANTHER" id="PTHR33204">
    <property type="entry name" value="TRANSCRIPTIONAL REGULATOR, MARR FAMILY"/>
    <property type="match status" value="1"/>
</dbReference>